<organism evidence="2 3">
    <name type="scientific">Psychrobacter nivimaris</name>
    <dbReference type="NCBI Taxonomy" id="281738"/>
    <lineage>
        <taxon>Bacteria</taxon>
        <taxon>Pseudomonadati</taxon>
        <taxon>Pseudomonadota</taxon>
        <taxon>Gammaproteobacteria</taxon>
        <taxon>Moraxellales</taxon>
        <taxon>Moraxellaceae</taxon>
        <taxon>Psychrobacter</taxon>
    </lineage>
</organism>
<evidence type="ECO:0000313" key="3">
    <source>
        <dbReference type="Proteomes" id="UP000471465"/>
    </source>
</evidence>
<dbReference type="AlphaFoldDB" id="A0A6N7C2I6"/>
<accession>A0A6N7C2I6</accession>
<keyword evidence="3" id="KW-1185">Reference proteome</keyword>
<proteinExistence type="predicted"/>
<protein>
    <submittedName>
        <fullName evidence="2">Uncharacterized protein</fullName>
    </submittedName>
</protein>
<sequence>MTCNDCPNQLADSDMCCHPSTKYHGTDFDDRANDEADRHAQMMQEQRTRQGAGK</sequence>
<name>A0A6N7C2I6_9GAMM</name>
<comment type="caution">
    <text evidence="2">The sequence shown here is derived from an EMBL/GenBank/DDBJ whole genome shotgun (WGS) entry which is preliminary data.</text>
</comment>
<dbReference type="RefSeq" id="WP_160021230.1">
    <property type="nucleotide sequence ID" value="NZ_VZIZ01000007.1"/>
</dbReference>
<feature type="region of interest" description="Disordered" evidence="1">
    <location>
        <begin position="23"/>
        <end position="54"/>
    </location>
</feature>
<feature type="compositionally biased region" description="Basic and acidic residues" evidence="1">
    <location>
        <begin position="24"/>
        <end position="40"/>
    </location>
</feature>
<gene>
    <name evidence="2" type="ORF">FQV37_2582</name>
</gene>
<reference evidence="2 3" key="1">
    <citation type="submission" date="2019-09" db="EMBL/GenBank/DDBJ databases">
        <title>Draft genome sequence of Psychrobacter nivimaris LAMA 639, in search for biotechnological relevant genes.</title>
        <authorList>
            <person name="Lima A.O.S."/>
            <person name="Staloch B.E.K."/>
            <person name="Freitas R.C."/>
            <person name="Niero H."/>
            <person name="Silva M.A.C."/>
        </authorList>
    </citation>
    <scope>NUCLEOTIDE SEQUENCE [LARGE SCALE GENOMIC DNA]</scope>
    <source>
        <strain evidence="2 3">LAMA 639</strain>
    </source>
</reference>
<dbReference type="EMBL" id="VZIZ01000007">
    <property type="protein sequence ID" value="KAF0569556.1"/>
    <property type="molecule type" value="Genomic_DNA"/>
</dbReference>
<evidence type="ECO:0000313" key="2">
    <source>
        <dbReference type="EMBL" id="KAF0569556.1"/>
    </source>
</evidence>
<evidence type="ECO:0000256" key="1">
    <source>
        <dbReference type="SAM" id="MobiDB-lite"/>
    </source>
</evidence>
<dbReference type="Proteomes" id="UP000471465">
    <property type="component" value="Unassembled WGS sequence"/>
</dbReference>